<evidence type="ECO:0000256" key="1">
    <source>
        <dbReference type="SAM" id="MobiDB-lite"/>
    </source>
</evidence>
<dbReference type="AlphaFoldDB" id="A0A9N9WJ33"/>
<feature type="compositionally biased region" description="Basic residues" evidence="1">
    <location>
        <begin position="174"/>
        <end position="187"/>
    </location>
</feature>
<gene>
    <name evidence="2" type="ORF">DIATSA_LOCUS12100</name>
</gene>
<feature type="region of interest" description="Disordered" evidence="1">
    <location>
        <begin position="61"/>
        <end position="102"/>
    </location>
</feature>
<proteinExistence type="predicted"/>
<dbReference type="EMBL" id="OU893338">
    <property type="protein sequence ID" value="CAG9794748.1"/>
    <property type="molecule type" value="Genomic_DNA"/>
</dbReference>
<feature type="compositionally biased region" description="Polar residues" evidence="1">
    <location>
        <begin position="66"/>
        <end position="90"/>
    </location>
</feature>
<reference evidence="2" key="2">
    <citation type="submission" date="2022-10" db="EMBL/GenBank/DDBJ databases">
        <authorList>
            <consortium name="ENA_rothamsted_submissions"/>
            <consortium name="culmorum"/>
            <person name="King R."/>
        </authorList>
    </citation>
    <scope>NUCLEOTIDE SEQUENCE</scope>
</reference>
<evidence type="ECO:0000313" key="2">
    <source>
        <dbReference type="EMBL" id="CAG9794748.1"/>
    </source>
</evidence>
<accession>A0A9N9WJ33</accession>
<dbReference type="Proteomes" id="UP001153714">
    <property type="component" value="Chromosome 7"/>
</dbReference>
<evidence type="ECO:0000313" key="3">
    <source>
        <dbReference type="Proteomes" id="UP001153714"/>
    </source>
</evidence>
<dbReference type="OrthoDB" id="4327074at2759"/>
<sequence>MLNNPGKPITIYDIAEIVGEAYPLAFTPRNISKSFEVTGIYPFNRDIFSEEDFLCSYVTDRPEPTSAVSESSTQNIFQSEESGTNPNSDSETQRKPNEDQVEPVAGSTVFRQINHGHGAIGIQPNRSGGQSEMSVFDEFADVAGPNKENAEITPRKQLISQVTPESIRPFSKAAPRKTNQRGRKPGKSRILTDTPEKN</sequence>
<protein>
    <submittedName>
        <fullName evidence="2">Uncharacterized protein</fullName>
    </submittedName>
</protein>
<name>A0A9N9WJ33_9NEOP</name>
<reference evidence="2" key="1">
    <citation type="submission" date="2021-12" db="EMBL/GenBank/DDBJ databases">
        <authorList>
            <person name="King R."/>
        </authorList>
    </citation>
    <scope>NUCLEOTIDE SEQUENCE</scope>
</reference>
<organism evidence="2 3">
    <name type="scientific">Diatraea saccharalis</name>
    <name type="common">sugarcane borer</name>
    <dbReference type="NCBI Taxonomy" id="40085"/>
    <lineage>
        <taxon>Eukaryota</taxon>
        <taxon>Metazoa</taxon>
        <taxon>Ecdysozoa</taxon>
        <taxon>Arthropoda</taxon>
        <taxon>Hexapoda</taxon>
        <taxon>Insecta</taxon>
        <taxon>Pterygota</taxon>
        <taxon>Neoptera</taxon>
        <taxon>Endopterygota</taxon>
        <taxon>Lepidoptera</taxon>
        <taxon>Glossata</taxon>
        <taxon>Ditrysia</taxon>
        <taxon>Pyraloidea</taxon>
        <taxon>Crambidae</taxon>
        <taxon>Crambinae</taxon>
        <taxon>Diatraea</taxon>
    </lineage>
</organism>
<keyword evidence="3" id="KW-1185">Reference proteome</keyword>
<feature type="region of interest" description="Disordered" evidence="1">
    <location>
        <begin position="145"/>
        <end position="198"/>
    </location>
</feature>